<protein>
    <recommendedName>
        <fullName evidence="4">DUF4232 domain-containing protein</fullName>
    </recommendedName>
</protein>
<dbReference type="Proteomes" id="UP001144280">
    <property type="component" value="Unassembled WGS sequence"/>
</dbReference>
<evidence type="ECO:0000313" key="2">
    <source>
        <dbReference type="EMBL" id="GLI02059.1"/>
    </source>
</evidence>
<gene>
    <name evidence="2" type="ORF">Pa4123_73370</name>
</gene>
<reference evidence="2" key="1">
    <citation type="submission" date="2022-12" db="EMBL/GenBank/DDBJ databases">
        <title>New Phytohabitans aurantiacus sp. RD004123 nov., an actinomycete isolated from soil.</title>
        <authorList>
            <person name="Triningsih D.W."/>
            <person name="Harunari E."/>
            <person name="Igarashi Y."/>
        </authorList>
    </citation>
    <scope>NUCLEOTIDE SEQUENCE</scope>
    <source>
        <strain evidence="2">RD004123</strain>
    </source>
</reference>
<evidence type="ECO:0000256" key="1">
    <source>
        <dbReference type="SAM" id="MobiDB-lite"/>
    </source>
</evidence>
<name>A0ABQ5R5K1_9ACTN</name>
<accession>A0ABQ5R5K1</accession>
<dbReference type="EMBL" id="BSDI01000054">
    <property type="protein sequence ID" value="GLI02059.1"/>
    <property type="molecule type" value="Genomic_DNA"/>
</dbReference>
<sequence>MRLTVGPLPSAVYWRRRAVVLGALFIVLLVLFTTCGGPDDSNASKTGATPSPSAGSPQPSPSVLTPDASGSPTAAPTTPPVDDPEPTTAATSAAAPPAGDEVCTDAELKVTPVPELTTAPAGKTFLIRLKIKNESDRTCTRDVGPDLQEIYIKQGARTIWSSDKCGTYKGSNPEQFTPSFEREYTATWNGQMSTSCSGASANGGAPKPGQYEVYGRVGTDTSVAVKLTLT</sequence>
<dbReference type="RefSeq" id="WP_281903537.1">
    <property type="nucleotide sequence ID" value="NZ_BSDI01000054.1"/>
</dbReference>
<evidence type="ECO:0008006" key="4">
    <source>
        <dbReference type="Google" id="ProtNLM"/>
    </source>
</evidence>
<organism evidence="2 3">
    <name type="scientific">Phytohabitans aurantiacus</name>
    <dbReference type="NCBI Taxonomy" id="3016789"/>
    <lineage>
        <taxon>Bacteria</taxon>
        <taxon>Bacillati</taxon>
        <taxon>Actinomycetota</taxon>
        <taxon>Actinomycetes</taxon>
        <taxon>Micromonosporales</taxon>
        <taxon>Micromonosporaceae</taxon>
    </lineage>
</organism>
<feature type="compositionally biased region" description="Low complexity" evidence="1">
    <location>
        <begin position="86"/>
        <end position="98"/>
    </location>
</feature>
<keyword evidence="3" id="KW-1185">Reference proteome</keyword>
<comment type="caution">
    <text evidence="2">The sequence shown here is derived from an EMBL/GenBank/DDBJ whole genome shotgun (WGS) entry which is preliminary data.</text>
</comment>
<evidence type="ECO:0000313" key="3">
    <source>
        <dbReference type="Proteomes" id="UP001144280"/>
    </source>
</evidence>
<feature type="region of interest" description="Disordered" evidence="1">
    <location>
        <begin position="42"/>
        <end position="100"/>
    </location>
</feature>
<feature type="compositionally biased region" description="Low complexity" evidence="1">
    <location>
        <begin position="46"/>
        <end position="76"/>
    </location>
</feature>
<proteinExistence type="predicted"/>